<keyword evidence="2 7" id="KW-0547">Nucleotide-binding</keyword>
<dbReference type="InterPro" id="IPR011545">
    <property type="entry name" value="DEAD/DEAH_box_helicase_dom"/>
</dbReference>
<dbReference type="GO" id="GO:0003676">
    <property type="term" value="F:nucleic acid binding"/>
    <property type="evidence" value="ECO:0007669"/>
    <property type="project" value="InterPro"/>
</dbReference>
<dbReference type="SUPFAM" id="SSF52540">
    <property type="entry name" value="P-loop containing nucleoside triphosphate hydrolases"/>
    <property type="match status" value="1"/>
</dbReference>
<dbReference type="PANTHER" id="PTHR47959:SF24">
    <property type="entry name" value="ATP-DEPENDENT RNA HELICASE"/>
    <property type="match status" value="1"/>
</dbReference>
<evidence type="ECO:0000256" key="4">
    <source>
        <dbReference type="ARBA" id="ARBA00022806"/>
    </source>
</evidence>
<evidence type="ECO:0000256" key="1">
    <source>
        <dbReference type="ARBA" id="ARBA00012552"/>
    </source>
</evidence>
<dbReference type="InterPro" id="IPR050079">
    <property type="entry name" value="DEAD_box_RNA_helicase"/>
</dbReference>
<dbReference type="InterPro" id="IPR001650">
    <property type="entry name" value="Helicase_C-like"/>
</dbReference>
<dbReference type="CDD" id="cd18787">
    <property type="entry name" value="SF2_C_DEAD"/>
    <property type="match status" value="1"/>
</dbReference>
<feature type="compositionally biased region" description="Basic and acidic residues" evidence="8">
    <location>
        <begin position="219"/>
        <end position="234"/>
    </location>
</feature>
<name>A0A0V0JAW9_SCHSO</name>
<evidence type="ECO:0000259" key="11">
    <source>
        <dbReference type="PROSITE" id="PS51195"/>
    </source>
</evidence>
<dbReference type="InterPro" id="IPR000629">
    <property type="entry name" value="RNA-helicase_DEAD-box_CS"/>
</dbReference>
<dbReference type="EMBL" id="GEEE01000249">
    <property type="protein sequence ID" value="JAP62976.1"/>
    <property type="molecule type" value="Transcribed_RNA"/>
</dbReference>
<keyword evidence="4 7" id="KW-0347">Helicase</keyword>
<evidence type="ECO:0000259" key="10">
    <source>
        <dbReference type="PROSITE" id="PS51194"/>
    </source>
</evidence>
<feature type="region of interest" description="Disordered" evidence="8">
    <location>
        <begin position="470"/>
        <end position="503"/>
    </location>
</feature>
<feature type="compositionally biased region" description="Basic and acidic residues" evidence="8">
    <location>
        <begin position="642"/>
        <end position="652"/>
    </location>
</feature>
<evidence type="ECO:0000256" key="8">
    <source>
        <dbReference type="SAM" id="MobiDB-lite"/>
    </source>
</evidence>
<dbReference type="PANTHER" id="PTHR47959">
    <property type="entry name" value="ATP-DEPENDENT RNA HELICASE RHLE-RELATED"/>
    <property type="match status" value="1"/>
</dbReference>
<feature type="domain" description="DEAD-box RNA helicase Q" evidence="11">
    <location>
        <begin position="2"/>
        <end position="30"/>
    </location>
</feature>
<feature type="region of interest" description="Disordered" evidence="8">
    <location>
        <begin position="579"/>
        <end position="652"/>
    </location>
</feature>
<dbReference type="PROSITE" id="PS51194">
    <property type="entry name" value="HELICASE_CTER"/>
    <property type="match status" value="1"/>
</dbReference>
<dbReference type="GO" id="GO:0005524">
    <property type="term" value="F:ATP binding"/>
    <property type="evidence" value="ECO:0007669"/>
    <property type="project" value="UniProtKB-KW"/>
</dbReference>
<evidence type="ECO:0000256" key="3">
    <source>
        <dbReference type="ARBA" id="ARBA00022801"/>
    </source>
</evidence>
<dbReference type="Pfam" id="PF00270">
    <property type="entry name" value="DEAD"/>
    <property type="match status" value="1"/>
</dbReference>
<feature type="compositionally biased region" description="Acidic residues" evidence="8">
    <location>
        <begin position="543"/>
        <end position="555"/>
    </location>
</feature>
<evidence type="ECO:0000256" key="7">
    <source>
        <dbReference type="RuleBase" id="RU000492"/>
    </source>
</evidence>
<keyword evidence="5 7" id="KW-0067">ATP-binding</keyword>
<dbReference type="PROSITE" id="PS00039">
    <property type="entry name" value="DEAD_ATP_HELICASE"/>
    <property type="match status" value="1"/>
</dbReference>
<dbReference type="InterPro" id="IPR027417">
    <property type="entry name" value="P-loop_NTPase"/>
</dbReference>
<feature type="domain" description="Helicase ATP-binding" evidence="9">
    <location>
        <begin position="33"/>
        <end position="271"/>
    </location>
</feature>
<feature type="region of interest" description="Disordered" evidence="8">
    <location>
        <begin position="532"/>
        <end position="555"/>
    </location>
</feature>
<sequence length="652" mass="71661">MPTFEELGLRSELSECCRRIGWKCPMPIQVAVLSHALKGKDIIGTSETGSGKTGAFLLPILQCWLSAGQPTGYALILAPTRELVCQIVETANLLMQDFDYSKMAASGTESKLNVIRLIGGEDAVEQAISLAWCRHHIIVATPGRLLEHMKQSPGFAQHHLSTMKHLVLDEADRMLSMEFADDIDALLNVFEKPVALLAPLKHPNRTRKGQTYLDKIQQARETKTTESGKKENTYQHKGARFPHPQTHLYTATMTRDVGKLRRVALNRDAVFCGVSSSVADAAIGQTDGSATLGQVVGSAAVDLPAGLAHFCLPVRRTDKLAVLDWLVECALSGSTGAQKMEEEEALDFRIIVFCARCHEARYLAGFLCERGRPAVGLTGRLRQSERKRVLSEFSEGRAKVLVATDVASRGLDLPLVAMVINYGTPLTAKIYRHRVGRTARAGRRGIAVTVITRDDGAAYLELETALLSSSSSRGAEHRSLPRWPTPLPPEQAPRDRGGIGAGLLPMSTRRRLAEEAWSRAAKALRQEEERRLEKLRATGASSESEDGAATDQSDVDQDGQLELTDQHWASGAAGIEAARRAYAEASRQRKRRNTAVEEEGEELTKIDASEEEDEARGNLQFEQPIKRRREAAAQQRKKAKKRESCVKHDVGS</sequence>
<proteinExistence type="inferred from homology"/>
<dbReference type="Pfam" id="PF00271">
    <property type="entry name" value="Helicase_C"/>
    <property type="match status" value="1"/>
</dbReference>
<dbReference type="InterPro" id="IPR014001">
    <property type="entry name" value="Helicase_ATP-bd"/>
</dbReference>
<evidence type="ECO:0000256" key="6">
    <source>
        <dbReference type="PROSITE-ProRule" id="PRU00552"/>
    </source>
</evidence>
<feature type="region of interest" description="Disordered" evidence="8">
    <location>
        <begin position="219"/>
        <end position="241"/>
    </location>
</feature>
<evidence type="ECO:0000256" key="2">
    <source>
        <dbReference type="ARBA" id="ARBA00022741"/>
    </source>
</evidence>
<keyword evidence="3 7" id="KW-0378">Hydrolase</keyword>
<dbReference type="PROSITE" id="PS51192">
    <property type="entry name" value="HELICASE_ATP_BIND_1"/>
    <property type="match status" value="1"/>
</dbReference>
<dbReference type="GO" id="GO:0003724">
    <property type="term" value="F:RNA helicase activity"/>
    <property type="evidence" value="ECO:0007669"/>
    <property type="project" value="UniProtKB-EC"/>
</dbReference>
<evidence type="ECO:0000256" key="5">
    <source>
        <dbReference type="ARBA" id="ARBA00022840"/>
    </source>
</evidence>
<dbReference type="EC" id="3.6.4.13" evidence="1"/>
<comment type="similarity">
    <text evidence="7">Belongs to the DEAD box helicase family.</text>
</comment>
<dbReference type="GO" id="GO:0016787">
    <property type="term" value="F:hydrolase activity"/>
    <property type="evidence" value="ECO:0007669"/>
    <property type="project" value="UniProtKB-KW"/>
</dbReference>
<dbReference type="GO" id="GO:0005829">
    <property type="term" value="C:cytosol"/>
    <property type="evidence" value="ECO:0007669"/>
    <property type="project" value="TreeGrafter"/>
</dbReference>
<evidence type="ECO:0000259" key="9">
    <source>
        <dbReference type="PROSITE" id="PS51192"/>
    </source>
</evidence>
<feature type="domain" description="Helicase C-terminal" evidence="10">
    <location>
        <begin position="335"/>
        <end position="488"/>
    </location>
</feature>
<dbReference type="AlphaFoldDB" id="A0A0V0JAW9"/>
<organism evidence="12">
    <name type="scientific">Schistocephalus solidus</name>
    <name type="common">Tapeworm</name>
    <dbReference type="NCBI Taxonomy" id="70667"/>
    <lineage>
        <taxon>Eukaryota</taxon>
        <taxon>Metazoa</taxon>
        <taxon>Spiralia</taxon>
        <taxon>Lophotrochozoa</taxon>
        <taxon>Platyhelminthes</taxon>
        <taxon>Cestoda</taxon>
        <taxon>Eucestoda</taxon>
        <taxon>Diphyllobothriidea</taxon>
        <taxon>Diphyllobothriidae</taxon>
        <taxon>Schistocephalus</taxon>
    </lineage>
</organism>
<feature type="short sequence motif" description="Q motif" evidence="6">
    <location>
        <begin position="2"/>
        <end position="30"/>
    </location>
</feature>
<evidence type="ECO:0000313" key="12">
    <source>
        <dbReference type="EMBL" id="JAP62976.1"/>
    </source>
</evidence>
<dbReference type="InterPro" id="IPR014014">
    <property type="entry name" value="RNA_helicase_DEAD_Q_motif"/>
</dbReference>
<gene>
    <name evidence="12" type="primary">RRP3</name>
    <name evidence="12" type="ORF">TR140302</name>
</gene>
<dbReference type="PROSITE" id="PS51195">
    <property type="entry name" value="Q_MOTIF"/>
    <property type="match status" value="1"/>
</dbReference>
<dbReference type="Gene3D" id="3.40.50.300">
    <property type="entry name" value="P-loop containing nucleotide triphosphate hydrolases"/>
    <property type="match status" value="2"/>
</dbReference>
<reference evidence="12" key="1">
    <citation type="submission" date="2016-01" db="EMBL/GenBank/DDBJ databases">
        <title>Reference transcriptome for the parasite Schistocephalus solidus: insights into the molecular evolution of parasitism.</title>
        <authorList>
            <person name="Hebert F.O."/>
            <person name="Grambauer S."/>
            <person name="Barber I."/>
            <person name="Landry C.R."/>
            <person name="Aubin-Horth N."/>
        </authorList>
    </citation>
    <scope>NUCLEOTIDE SEQUENCE</scope>
</reference>
<dbReference type="SMART" id="SM00490">
    <property type="entry name" value="HELICc"/>
    <property type="match status" value="1"/>
</dbReference>
<protein>
    <recommendedName>
        <fullName evidence="1">RNA helicase</fullName>
        <ecNumber evidence="1">3.6.4.13</ecNumber>
    </recommendedName>
</protein>
<accession>A0A0V0JAW9</accession>
<dbReference type="SMART" id="SM00487">
    <property type="entry name" value="DEXDc"/>
    <property type="match status" value="1"/>
</dbReference>